<dbReference type="EMBL" id="LUHQ01000021">
    <property type="protein sequence ID" value="OAO89168.1"/>
    <property type="molecule type" value="Genomic_DNA"/>
</dbReference>
<sequence length="54" mass="6230">MATLKKCGNRDLESRVRDPLPRDVIGKRAIGRSHSTFYTDVSYSLDQVIIRKYC</sequence>
<name>A0A178U5J5_ARATH</name>
<evidence type="ECO:0000313" key="1">
    <source>
        <dbReference type="EMBL" id="OAO89168.1"/>
    </source>
</evidence>
<dbReference type="Proteomes" id="UP000078284">
    <property type="component" value="Unassembled WGS sequence"/>
</dbReference>
<reference evidence="2" key="1">
    <citation type="journal article" date="2016" name="Proc. Natl. Acad. Sci. U.S.A.">
        <title>Chromosome-level assembly of Arabidopsis thaliana Ler reveals the extent of translocation and inversion polymorphisms.</title>
        <authorList>
            <person name="Zapata L."/>
            <person name="Ding J."/>
            <person name="Willing E.M."/>
            <person name="Hartwig B."/>
            <person name="Bezdan D."/>
            <person name="Jiao W.B."/>
            <person name="Patel V."/>
            <person name="Velikkakam James G."/>
            <person name="Koornneef M."/>
            <person name="Ossowski S."/>
            <person name="Schneeberger K."/>
        </authorList>
    </citation>
    <scope>NUCLEOTIDE SEQUENCE [LARGE SCALE GENOMIC DNA]</scope>
    <source>
        <strain evidence="2">cv. Landsberg erecta</strain>
    </source>
</reference>
<evidence type="ECO:0000313" key="2">
    <source>
        <dbReference type="Proteomes" id="UP000078284"/>
    </source>
</evidence>
<proteinExistence type="predicted"/>
<comment type="caution">
    <text evidence="1">The sequence shown here is derived from an EMBL/GenBank/DDBJ whole genome shotgun (WGS) entry which is preliminary data.</text>
</comment>
<organism evidence="1 2">
    <name type="scientific">Arabidopsis thaliana</name>
    <name type="common">Mouse-ear cress</name>
    <dbReference type="NCBI Taxonomy" id="3702"/>
    <lineage>
        <taxon>Eukaryota</taxon>
        <taxon>Viridiplantae</taxon>
        <taxon>Streptophyta</taxon>
        <taxon>Embryophyta</taxon>
        <taxon>Tracheophyta</taxon>
        <taxon>Spermatophyta</taxon>
        <taxon>Magnoliopsida</taxon>
        <taxon>eudicotyledons</taxon>
        <taxon>Gunneridae</taxon>
        <taxon>Pentapetalae</taxon>
        <taxon>rosids</taxon>
        <taxon>malvids</taxon>
        <taxon>Brassicales</taxon>
        <taxon>Brassicaceae</taxon>
        <taxon>Camelineae</taxon>
        <taxon>Arabidopsis</taxon>
    </lineage>
</organism>
<protein>
    <submittedName>
        <fullName evidence="1">Uncharacterized protein</fullName>
    </submittedName>
</protein>
<geneLocation type="mitochondrion" evidence="1"/>
<accession>A0A178U5J5</accession>
<gene>
    <name evidence="1" type="ORF">AXX17_ATUG03680</name>
</gene>
<keyword evidence="1" id="KW-0496">Mitochondrion</keyword>
<dbReference type="AlphaFoldDB" id="A0A178U5J5"/>